<protein>
    <submittedName>
        <fullName evidence="1">Uncharacterized protein</fullName>
    </submittedName>
</protein>
<sequence>MDPSTTLGPTHLSLIPLCHPRLTERVVGYNFGIFISNAFQYRAQLVPENAVTIPGPIYFSWPSRSHHGPPCDTLHSVITAQRHRLSCSPPAVRTPAHWDTSNFQPDKSDIFFLAHDGRTLKRRLLLTVYQAQMWRRCWRRCPSIVLVSSLRDEQVSDSMMPEQNGLLDLWTYVRPGIVPGPFKCKQVLEATAVTREEGLQDGEHI</sequence>
<proteinExistence type="predicted"/>
<evidence type="ECO:0000313" key="2">
    <source>
        <dbReference type="Proteomes" id="UP000219338"/>
    </source>
</evidence>
<gene>
    <name evidence="1" type="ORF">ARMOST_20294</name>
</gene>
<name>A0A284S6Y6_ARMOS</name>
<keyword evidence="2" id="KW-1185">Reference proteome</keyword>
<evidence type="ECO:0000313" key="1">
    <source>
        <dbReference type="EMBL" id="SJL16765.1"/>
    </source>
</evidence>
<dbReference type="EMBL" id="FUEG01000037">
    <property type="protein sequence ID" value="SJL16765.1"/>
    <property type="molecule type" value="Genomic_DNA"/>
</dbReference>
<organism evidence="1 2">
    <name type="scientific">Armillaria ostoyae</name>
    <name type="common">Armillaria root rot fungus</name>
    <dbReference type="NCBI Taxonomy" id="47428"/>
    <lineage>
        <taxon>Eukaryota</taxon>
        <taxon>Fungi</taxon>
        <taxon>Dikarya</taxon>
        <taxon>Basidiomycota</taxon>
        <taxon>Agaricomycotina</taxon>
        <taxon>Agaricomycetes</taxon>
        <taxon>Agaricomycetidae</taxon>
        <taxon>Agaricales</taxon>
        <taxon>Marasmiineae</taxon>
        <taxon>Physalacriaceae</taxon>
        <taxon>Armillaria</taxon>
    </lineage>
</organism>
<accession>A0A284S6Y6</accession>
<reference evidence="2" key="1">
    <citation type="journal article" date="2017" name="Nat. Ecol. Evol.">
        <title>Genome expansion and lineage-specific genetic innovations in the forest pathogenic fungi Armillaria.</title>
        <authorList>
            <person name="Sipos G."/>
            <person name="Prasanna A.N."/>
            <person name="Walter M.C."/>
            <person name="O'Connor E."/>
            <person name="Balint B."/>
            <person name="Krizsan K."/>
            <person name="Kiss B."/>
            <person name="Hess J."/>
            <person name="Varga T."/>
            <person name="Slot J."/>
            <person name="Riley R."/>
            <person name="Boka B."/>
            <person name="Rigling D."/>
            <person name="Barry K."/>
            <person name="Lee J."/>
            <person name="Mihaltcheva S."/>
            <person name="LaButti K."/>
            <person name="Lipzen A."/>
            <person name="Waldron R."/>
            <person name="Moloney N.M."/>
            <person name="Sperisen C."/>
            <person name="Kredics L."/>
            <person name="Vagvoelgyi C."/>
            <person name="Patrignani A."/>
            <person name="Fitzpatrick D."/>
            <person name="Nagy I."/>
            <person name="Doyle S."/>
            <person name="Anderson J.B."/>
            <person name="Grigoriev I.V."/>
            <person name="Gueldener U."/>
            <person name="Muensterkoetter M."/>
            <person name="Nagy L.G."/>
        </authorList>
    </citation>
    <scope>NUCLEOTIDE SEQUENCE [LARGE SCALE GENOMIC DNA]</scope>
    <source>
        <strain evidence="2">C18/9</strain>
    </source>
</reference>
<dbReference type="Proteomes" id="UP000219338">
    <property type="component" value="Unassembled WGS sequence"/>
</dbReference>
<dbReference type="AlphaFoldDB" id="A0A284S6Y6"/>